<sequence length="289" mass="32738">MMHVMYRSSPTSSLGTVMTPPRHCAPRCLTSHLLGDIHCVCEAKPAFGKPVLHLKSSLWVGSTDTFFCGCCSSNTIGNLYQKLTLSAAFIFWRTTEVLDARVHLGRRTRFSGSFVPGRFDLLLLGDDALRTSLPLLLSSVSNITMSFVSCKLPCTVTRVLDSDDCPPNDGTEYVAGDFPTYYDPLYYPAMHPDLFCSSSRICEWLRVCFQRESLWSDVRVEFCEGIFFVEDVSIDLRVCLSPSDIALPRFHPRLLCYVLGVYLARMDAIRRGFMLRRLIWRTRSMELVP</sequence>
<dbReference type="Proteomes" id="UP000218334">
    <property type="component" value="Unassembled WGS sequence"/>
</dbReference>
<accession>A0A2H3AQC3</accession>
<evidence type="ECO:0000313" key="2">
    <source>
        <dbReference type="Proteomes" id="UP000218334"/>
    </source>
</evidence>
<reference evidence="2" key="1">
    <citation type="journal article" date="2017" name="Nat. Ecol. Evol.">
        <title>Genome expansion and lineage-specific genetic innovations in the forest pathogenic fungi Armillaria.</title>
        <authorList>
            <person name="Sipos G."/>
            <person name="Prasanna A.N."/>
            <person name="Walter M.C."/>
            <person name="O'Connor E."/>
            <person name="Balint B."/>
            <person name="Krizsan K."/>
            <person name="Kiss B."/>
            <person name="Hess J."/>
            <person name="Varga T."/>
            <person name="Slot J."/>
            <person name="Riley R."/>
            <person name="Boka B."/>
            <person name="Rigling D."/>
            <person name="Barry K."/>
            <person name="Lee J."/>
            <person name="Mihaltcheva S."/>
            <person name="LaButti K."/>
            <person name="Lipzen A."/>
            <person name="Waldron R."/>
            <person name="Moloney N.M."/>
            <person name="Sperisen C."/>
            <person name="Kredics L."/>
            <person name="Vagvoelgyi C."/>
            <person name="Patrignani A."/>
            <person name="Fitzpatrick D."/>
            <person name="Nagy I."/>
            <person name="Doyle S."/>
            <person name="Anderson J.B."/>
            <person name="Grigoriev I.V."/>
            <person name="Gueldener U."/>
            <person name="Muensterkoetter M."/>
            <person name="Nagy L.G."/>
        </authorList>
    </citation>
    <scope>NUCLEOTIDE SEQUENCE [LARGE SCALE GENOMIC DNA]</scope>
    <source>
        <strain evidence="2">28-4</strain>
    </source>
</reference>
<name>A0A2H3AQC3_9AGAR</name>
<gene>
    <name evidence="1" type="ORF">ARMSODRAFT_677445</name>
</gene>
<evidence type="ECO:0000313" key="1">
    <source>
        <dbReference type="EMBL" id="PBK61001.1"/>
    </source>
</evidence>
<dbReference type="AlphaFoldDB" id="A0A2H3AQC3"/>
<proteinExistence type="predicted"/>
<protein>
    <submittedName>
        <fullName evidence="1">Uncharacterized protein</fullName>
    </submittedName>
</protein>
<organism evidence="1 2">
    <name type="scientific">Armillaria solidipes</name>
    <dbReference type="NCBI Taxonomy" id="1076256"/>
    <lineage>
        <taxon>Eukaryota</taxon>
        <taxon>Fungi</taxon>
        <taxon>Dikarya</taxon>
        <taxon>Basidiomycota</taxon>
        <taxon>Agaricomycotina</taxon>
        <taxon>Agaricomycetes</taxon>
        <taxon>Agaricomycetidae</taxon>
        <taxon>Agaricales</taxon>
        <taxon>Marasmiineae</taxon>
        <taxon>Physalacriaceae</taxon>
        <taxon>Armillaria</taxon>
    </lineage>
</organism>
<dbReference type="EMBL" id="KZ293480">
    <property type="protein sequence ID" value="PBK61001.1"/>
    <property type="molecule type" value="Genomic_DNA"/>
</dbReference>
<keyword evidence="2" id="KW-1185">Reference proteome</keyword>